<evidence type="ECO:0000313" key="3">
    <source>
        <dbReference type="EMBL" id="UNZ08428.1"/>
    </source>
</evidence>
<proteinExistence type="predicted"/>
<name>A0ABY3ZE54_STRRM</name>
<evidence type="ECO:0008006" key="5">
    <source>
        <dbReference type="Google" id="ProtNLM"/>
    </source>
</evidence>
<evidence type="ECO:0000313" key="4">
    <source>
        <dbReference type="Proteomes" id="UP000829494"/>
    </source>
</evidence>
<evidence type="ECO:0000259" key="2">
    <source>
        <dbReference type="Pfam" id="PF14232"/>
    </source>
</evidence>
<accession>A0ABY3ZE54</accession>
<reference evidence="3 4" key="1">
    <citation type="submission" date="2022-03" db="EMBL/GenBank/DDBJ databases">
        <title>Complete genome of Streptomyces rimosus ssp. rimosus R7 (=ATCC 10970).</title>
        <authorList>
            <person name="Beganovic S."/>
            <person name="Ruckert C."/>
            <person name="Busche T."/>
            <person name="Kalinowski J."/>
            <person name="Wittmann C."/>
        </authorList>
    </citation>
    <scope>NUCLEOTIDE SEQUENCE [LARGE SCALE GENOMIC DNA]</scope>
    <source>
        <strain evidence="3 4">R7</strain>
    </source>
</reference>
<dbReference type="Pfam" id="PF14232">
    <property type="entry name" value="DUF4334"/>
    <property type="match status" value="1"/>
</dbReference>
<dbReference type="InterPro" id="IPR025568">
    <property type="entry name" value="DUF4334"/>
</dbReference>
<evidence type="ECO:0000259" key="1">
    <source>
        <dbReference type="Pfam" id="PF14231"/>
    </source>
</evidence>
<keyword evidence="4" id="KW-1185">Reference proteome</keyword>
<protein>
    <recommendedName>
        <fullName evidence="5">DUF4334 domain-containing protein</fullName>
    </recommendedName>
</protein>
<gene>
    <name evidence="3" type="ORF">SRIMR7_40365</name>
</gene>
<organism evidence="3 4">
    <name type="scientific">Streptomyces rimosus subsp. rimosus</name>
    <dbReference type="NCBI Taxonomy" id="132474"/>
    <lineage>
        <taxon>Bacteria</taxon>
        <taxon>Bacillati</taxon>
        <taxon>Actinomycetota</taxon>
        <taxon>Actinomycetes</taxon>
        <taxon>Kitasatosporales</taxon>
        <taxon>Streptomycetaceae</taxon>
        <taxon>Streptomyces</taxon>
    </lineage>
</organism>
<dbReference type="GeneID" id="66852421"/>
<sequence length="177" mass="19481">MSTEQEAHALQGTQETQEIREILDTIASGGEYANAKLAELFDRLEPVDLGVLTGTWQGGGFERTSENAVLLAKMRWYGKRFIDADHVEPLLCRDESGAVYSYEEMGLATLHEVVYRGKQSTAMVYDQLPVIDHFRRLTDDVLLGVVAKKGAPADFYFHLTRVSAASTTPSRPAGDGG</sequence>
<dbReference type="Pfam" id="PF14231">
    <property type="entry name" value="GXWXG"/>
    <property type="match status" value="1"/>
</dbReference>
<dbReference type="Gene3D" id="2.40.128.580">
    <property type="entry name" value="GXWXG domain"/>
    <property type="match status" value="1"/>
</dbReference>
<dbReference type="InterPro" id="IPR025951">
    <property type="entry name" value="GXWXG_dom"/>
</dbReference>
<dbReference type="RefSeq" id="WP_003979176.1">
    <property type="nucleotide sequence ID" value="NZ_CP043497.1"/>
</dbReference>
<dbReference type="EMBL" id="CP094298">
    <property type="protein sequence ID" value="UNZ08428.1"/>
    <property type="molecule type" value="Genomic_DNA"/>
</dbReference>
<feature type="domain" description="DUF4334" evidence="2">
    <location>
        <begin position="107"/>
        <end position="161"/>
    </location>
</feature>
<feature type="domain" description="GXWXG" evidence="1">
    <location>
        <begin position="39"/>
        <end position="97"/>
    </location>
</feature>
<dbReference type="Proteomes" id="UP000829494">
    <property type="component" value="Chromosome"/>
</dbReference>